<sequence length="129" mass="14807">MKKKLPLYVLVVFVLYILLSLPCHGNLVCTGLATTYLEYPGLWFLILIPLSLFALILNDQKHKFWLKFTGIFFAISMVIVFLMPETAGGLMLNPDRESTNWFFAGLYAFVSIVYFIIQFIKSKKQSTLV</sequence>
<keyword evidence="1" id="KW-0472">Membrane</keyword>
<keyword evidence="1" id="KW-0812">Transmembrane</keyword>
<feature type="transmembrane region" description="Helical" evidence="1">
    <location>
        <begin position="64"/>
        <end position="82"/>
    </location>
</feature>
<feature type="transmembrane region" description="Helical" evidence="1">
    <location>
        <begin position="41"/>
        <end position="57"/>
    </location>
</feature>
<comment type="caution">
    <text evidence="2">The sequence shown here is derived from an EMBL/GenBank/DDBJ whole genome shotgun (WGS) entry which is preliminary data.</text>
</comment>
<evidence type="ECO:0000256" key="1">
    <source>
        <dbReference type="SAM" id="Phobius"/>
    </source>
</evidence>
<feature type="transmembrane region" description="Helical" evidence="1">
    <location>
        <begin position="102"/>
        <end position="120"/>
    </location>
</feature>
<evidence type="ECO:0008006" key="4">
    <source>
        <dbReference type="Google" id="ProtNLM"/>
    </source>
</evidence>
<organism evidence="2 3">
    <name type="scientific">Candidatus Nomurabacteria bacterium GW2011_GWA1_37_20</name>
    <dbReference type="NCBI Taxonomy" id="1618729"/>
    <lineage>
        <taxon>Bacteria</taxon>
        <taxon>Candidatus Nomuraibacteriota</taxon>
    </lineage>
</organism>
<gene>
    <name evidence="2" type="ORF">US45_C0018G0012</name>
</gene>
<evidence type="ECO:0000313" key="2">
    <source>
        <dbReference type="EMBL" id="KKQ32533.1"/>
    </source>
</evidence>
<protein>
    <recommendedName>
        <fullName evidence="4">Transmembrane protein</fullName>
    </recommendedName>
</protein>
<dbReference type="AlphaFoldDB" id="A0A0G0GN83"/>
<reference evidence="2 3" key="1">
    <citation type="journal article" date="2015" name="Nature">
        <title>rRNA introns, odd ribosomes, and small enigmatic genomes across a large radiation of phyla.</title>
        <authorList>
            <person name="Brown C.T."/>
            <person name="Hug L.A."/>
            <person name="Thomas B.C."/>
            <person name="Sharon I."/>
            <person name="Castelle C.J."/>
            <person name="Singh A."/>
            <person name="Wilkins M.J."/>
            <person name="Williams K.H."/>
            <person name="Banfield J.F."/>
        </authorList>
    </citation>
    <scope>NUCLEOTIDE SEQUENCE [LARGE SCALE GENOMIC DNA]</scope>
</reference>
<keyword evidence="1" id="KW-1133">Transmembrane helix</keyword>
<proteinExistence type="predicted"/>
<name>A0A0G0GN83_9BACT</name>
<accession>A0A0G0GN83</accession>
<dbReference type="Proteomes" id="UP000034701">
    <property type="component" value="Unassembled WGS sequence"/>
</dbReference>
<evidence type="ECO:0000313" key="3">
    <source>
        <dbReference type="Proteomes" id="UP000034701"/>
    </source>
</evidence>
<dbReference type="EMBL" id="LBTA01000018">
    <property type="protein sequence ID" value="KKQ32533.1"/>
    <property type="molecule type" value="Genomic_DNA"/>
</dbReference>